<dbReference type="Proteomes" id="UP000271889">
    <property type="component" value="Unassembled WGS sequence"/>
</dbReference>
<organism evidence="2 3">
    <name type="scientific">Cylicostephanus goldi</name>
    <name type="common">Nematode worm</name>
    <dbReference type="NCBI Taxonomy" id="71465"/>
    <lineage>
        <taxon>Eukaryota</taxon>
        <taxon>Metazoa</taxon>
        <taxon>Ecdysozoa</taxon>
        <taxon>Nematoda</taxon>
        <taxon>Chromadorea</taxon>
        <taxon>Rhabditida</taxon>
        <taxon>Rhabditina</taxon>
        <taxon>Rhabditomorpha</taxon>
        <taxon>Strongyloidea</taxon>
        <taxon>Strongylidae</taxon>
        <taxon>Cylicostephanus</taxon>
    </lineage>
</organism>
<sequence length="179" mass="20490">MNWFKAILNAYLLLLAQSKWSIPAGNETDISTLETLIEDSRDCVEDAVRVKQFFLDVIQSICPKGQKGNICTTDFDDTLKDRILSQKYLGYVERWCDAVARTEDVTRLFSKLESEWKTAVGCARHIHTGLDLLASTFCTFLPHLLDVLVVRFWETNVDTIGIKYGIRDLDEESDNGYDR</sequence>
<evidence type="ECO:0000313" key="2">
    <source>
        <dbReference type="EMBL" id="VDK62615.1"/>
    </source>
</evidence>
<reference evidence="2 3" key="1">
    <citation type="submission" date="2018-11" db="EMBL/GenBank/DDBJ databases">
        <authorList>
            <consortium name="Pathogen Informatics"/>
        </authorList>
    </citation>
    <scope>NUCLEOTIDE SEQUENCE [LARGE SCALE GENOMIC DNA]</scope>
</reference>
<name>A0A3P6S733_CYLGO</name>
<keyword evidence="1" id="KW-0732">Signal</keyword>
<feature type="chain" id="PRO_5018124327" evidence="1">
    <location>
        <begin position="19"/>
        <end position="179"/>
    </location>
</feature>
<dbReference type="OrthoDB" id="1043025at2759"/>
<keyword evidence="3" id="KW-1185">Reference proteome</keyword>
<proteinExistence type="predicted"/>
<accession>A0A3P6S733</accession>
<protein>
    <submittedName>
        <fullName evidence="2">Uncharacterized protein</fullName>
    </submittedName>
</protein>
<gene>
    <name evidence="2" type="ORF">CGOC_LOCUS5533</name>
</gene>
<evidence type="ECO:0000313" key="3">
    <source>
        <dbReference type="Proteomes" id="UP000271889"/>
    </source>
</evidence>
<dbReference type="AlphaFoldDB" id="A0A3P6S733"/>
<feature type="signal peptide" evidence="1">
    <location>
        <begin position="1"/>
        <end position="18"/>
    </location>
</feature>
<dbReference type="EMBL" id="UYRV01016920">
    <property type="protein sequence ID" value="VDK62615.1"/>
    <property type="molecule type" value="Genomic_DNA"/>
</dbReference>
<evidence type="ECO:0000256" key="1">
    <source>
        <dbReference type="SAM" id="SignalP"/>
    </source>
</evidence>